<evidence type="ECO:0000313" key="3">
    <source>
        <dbReference type="Proteomes" id="UP001164929"/>
    </source>
</evidence>
<dbReference type="AlphaFoldDB" id="A0AAD6QGG8"/>
<organism evidence="2 3">
    <name type="scientific">Populus alba x Populus x berolinensis</name>
    <dbReference type="NCBI Taxonomy" id="444605"/>
    <lineage>
        <taxon>Eukaryota</taxon>
        <taxon>Viridiplantae</taxon>
        <taxon>Streptophyta</taxon>
        <taxon>Embryophyta</taxon>
        <taxon>Tracheophyta</taxon>
        <taxon>Spermatophyta</taxon>
        <taxon>Magnoliopsida</taxon>
        <taxon>eudicotyledons</taxon>
        <taxon>Gunneridae</taxon>
        <taxon>Pentapetalae</taxon>
        <taxon>rosids</taxon>
        <taxon>fabids</taxon>
        <taxon>Malpighiales</taxon>
        <taxon>Salicaceae</taxon>
        <taxon>Saliceae</taxon>
        <taxon>Populus</taxon>
    </lineage>
</organism>
<evidence type="ECO:0000256" key="1">
    <source>
        <dbReference type="SAM" id="SignalP"/>
    </source>
</evidence>
<dbReference type="Proteomes" id="UP001164929">
    <property type="component" value="Chromosome 7"/>
</dbReference>
<name>A0AAD6QGG8_9ROSI</name>
<reference evidence="2" key="1">
    <citation type="journal article" date="2023" name="Mol. Ecol. Resour.">
        <title>Chromosome-level genome assembly of a triploid poplar Populus alba 'Berolinensis'.</title>
        <authorList>
            <person name="Chen S."/>
            <person name="Yu Y."/>
            <person name="Wang X."/>
            <person name="Wang S."/>
            <person name="Zhang T."/>
            <person name="Zhou Y."/>
            <person name="He R."/>
            <person name="Meng N."/>
            <person name="Wang Y."/>
            <person name="Liu W."/>
            <person name="Liu Z."/>
            <person name="Liu J."/>
            <person name="Guo Q."/>
            <person name="Huang H."/>
            <person name="Sederoff R.R."/>
            <person name="Wang G."/>
            <person name="Qu G."/>
            <person name="Chen S."/>
        </authorList>
    </citation>
    <scope>NUCLEOTIDE SEQUENCE</scope>
    <source>
        <strain evidence="2">SC-2020</strain>
    </source>
</reference>
<feature type="chain" id="PRO_5042081988" evidence="1">
    <location>
        <begin position="24"/>
        <end position="82"/>
    </location>
</feature>
<proteinExistence type="predicted"/>
<protein>
    <submittedName>
        <fullName evidence="2">Uncharacterized protein</fullName>
    </submittedName>
</protein>
<evidence type="ECO:0000313" key="2">
    <source>
        <dbReference type="EMBL" id="KAJ6989951.1"/>
    </source>
</evidence>
<keyword evidence="3" id="KW-1185">Reference proteome</keyword>
<feature type="signal peptide" evidence="1">
    <location>
        <begin position="1"/>
        <end position="23"/>
    </location>
</feature>
<gene>
    <name evidence="2" type="ORF">NC653_018454</name>
</gene>
<comment type="caution">
    <text evidence="2">The sequence shown here is derived from an EMBL/GenBank/DDBJ whole genome shotgun (WGS) entry which is preliminary data.</text>
</comment>
<keyword evidence="1" id="KW-0732">Signal</keyword>
<sequence>MAKWSSCFLISATILILMAVGLSFTIQGSGDQSFVDYASSEVATVALLVIRGIASHSWTLLHLSFCLTKKGALGSTRAMRAP</sequence>
<accession>A0AAD6QGG8</accession>
<dbReference type="EMBL" id="JAQIZT010000007">
    <property type="protein sequence ID" value="KAJ6989951.1"/>
    <property type="molecule type" value="Genomic_DNA"/>
</dbReference>